<dbReference type="EMBL" id="SJPY01000006">
    <property type="protein sequence ID" value="TWU39153.1"/>
    <property type="molecule type" value="Genomic_DNA"/>
</dbReference>
<feature type="compositionally biased region" description="Polar residues" evidence="1">
    <location>
        <begin position="1011"/>
        <end position="1024"/>
    </location>
</feature>
<proteinExistence type="predicted"/>
<evidence type="ECO:0000313" key="3">
    <source>
        <dbReference type="Proteomes" id="UP000315471"/>
    </source>
</evidence>
<dbReference type="AlphaFoldDB" id="A0A5C6DPD1"/>
<feature type="region of interest" description="Disordered" evidence="1">
    <location>
        <begin position="984"/>
        <end position="1024"/>
    </location>
</feature>
<feature type="region of interest" description="Disordered" evidence="1">
    <location>
        <begin position="637"/>
        <end position="661"/>
    </location>
</feature>
<gene>
    <name evidence="2" type="ORF">Q31b_42380</name>
</gene>
<protein>
    <recommendedName>
        <fullName evidence="4">Phage-related minor tail protein</fullName>
    </recommendedName>
</protein>
<feature type="compositionally biased region" description="Basic and acidic residues" evidence="1">
    <location>
        <begin position="984"/>
        <end position="1002"/>
    </location>
</feature>
<evidence type="ECO:0000313" key="2">
    <source>
        <dbReference type="EMBL" id="TWU39153.1"/>
    </source>
</evidence>
<comment type="caution">
    <text evidence="2">The sequence shown here is derived from an EMBL/GenBank/DDBJ whole genome shotgun (WGS) entry which is preliminary data.</text>
</comment>
<evidence type="ECO:0008006" key="4">
    <source>
        <dbReference type="Google" id="ProtNLM"/>
    </source>
</evidence>
<dbReference type="RefSeq" id="WP_146601397.1">
    <property type="nucleotide sequence ID" value="NZ_SJPY01000006.1"/>
</dbReference>
<dbReference type="Proteomes" id="UP000315471">
    <property type="component" value="Unassembled WGS sequence"/>
</dbReference>
<feature type="compositionally biased region" description="Basic and acidic residues" evidence="1">
    <location>
        <begin position="648"/>
        <end position="661"/>
    </location>
</feature>
<sequence>MSTKVIVELTPDEEKVLNAFRRVQAADEKTRSGLKQTGDVGAQAGKTLGDSFIKGGIDGTKSVSRLIAELKRSGDVGKSVGGQLDKHLSDIGVGGKRSIEQIIASIERLQPEVAERAKQMLTEFRKADQASKFEATRKELEGLGGDFRLIGVEIRKATDEPLVNARKRASEIVDKLRAIDPTKAEAIATAMERADKSISDSRLESFVGQLAKGSKEAQQLASLLGDKLRSASLDAEGGVDGIAQKIIALRPEMKSTVDTWRKEMAEASKFGEGQYEKVLNSLRRGDSVSKQVAEKMKQHLLDVGKVVEPSFEDMIRPLEKLDPKMAAEARRMHAHFDGIKDKSNNTFKSAGAFALEEIAAIGTAYLGLQELVGLVSKAMEDQRQRLVDASEGHRSFATAQQEAFKNLSTLPSQQQVEILTTGVKQIAMDEGIADLASIAKGFGDVRSAGANVPQMYDAVGTSAKINGLTQDLIDEVAVGLFDVMKATGINNAKQSANLVLAIGSEAKIKDPGKLVETMAPIANAGANAADPLRRSEAATDAMALGAALSKAGGDDKGESTRTATMALVGRVDAFFDRIKSESQDANKALASLRQENPLSEAQQLQLEQLRTKSASKDLTDSTITTLESKLSEIQATQDQQSLYGGGSDFERTKTGQRKRELKEELSTAYANRFTDEDAAKLADFEARLEASEQKFRTEVSKLKSKVAKNEALKSVPLGTPGEQVLAFRGRPELQAEFLQERFGEERFRPGIDKLIRGGQTLADFEQARQTASENRGSDRLFQQQLYNSRHGTSHVEEATFQRYSEAAAAIQNTFSAGAALQGSIRKSGAKTLRETRSPGLQGFGQSLSEIGIDEPAMMGLIGGTLKGSAGLEEGFSLFEKLTDRLKDLRRDGVTNDEAPMVDRVEMDIENLFRRMQSRAVRDANPEELENTYQRAHRLAGLIRNNGTTNLPAVRENSELYLRMEKLLADQLRMQRETLDEMKLLRETNEQSTEANKKTEKNTRLNKPTAAGAQQTLATRSPGAS</sequence>
<keyword evidence="3" id="KW-1185">Reference proteome</keyword>
<evidence type="ECO:0000256" key="1">
    <source>
        <dbReference type="SAM" id="MobiDB-lite"/>
    </source>
</evidence>
<dbReference type="OrthoDB" id="220175at2"/>
<accession>A0A5C6DPD1</accession>
<organism evidence="2 3">
    <name type="scientific">Novipirellula aureliae</name>
    <dbReference type="NCBI Taxonomy" id="2527966"/>
    <lineage>
        <taxon>Bacteria</taxon>
        <taxon>Pseudomonadati</taxon>
        <taxon>Planctomycetota</taxon>
        <taxon>Planctomycetia</taxon>
        <taxon>Pirellulales</taxon>
        <taxon>Pirellulaceae</taxon>
        <taxon>Novipirellula</taxon>
    </lineage>
</organism>
<reference evidence="2 3" key="1">
    <citation type="submission" date="2019-02" db="EMBL/GenBank/DDBJ databases">
        <title>Deep-cultivation of Planctomycetes and their phenomic and genomic characterization uncovers novel biology.</title>
        <authorList>
            <person name="Wiegand S."/>
            <person name="Jogler M."/>
            <person name="Boedeker C."/>
            <person name="Pinto D."/>
            <person name="Vollmers J."/>
            <person name="Rivas-Marin E."/>
            <person name="Kohn T."/>
            <person name="Peeters S.H."/>
            <person name="Heuer A."/>
            <person name="Rast P."/>
            <person name="Oberbeckmann S."/>
            <person name="Bunk B."/>
            <person name="Jeske O."/>
            <person name="Meyerdierks A."/>
            <person name="Storesund J.E."/>
            <person name="Kallscheuer N."/>
            <person name="Luecker S."/>
            <person name="Lage O.M."/>
            <person name="Pohl T."/>
            <person name="Merkel B.J."/>
            <person name="Hornburger P."/>
            <person name="Mueller R.-W."/>
            <person name="Bruemmer F."/>
            <person name="Labrenz M."/>
            <person name="Spormann A.M."/>
            <person name="Op Den Camp H."/>
            <person name="Overmann J."/>
            <person name="Amann R."/>
            <person name="Jetten M.S.M."/>
            <person name="Mascher T."/>
            <person name="Medema M.H."/>
            <person name="Devos D.P."/>
            <person name="Kaster A.-K."/>
            <person name="Ovreas L."/>
            <person name="Rohde M."/>
            <person name="Galperin M.Y."/>
            <person name="Jogler C."/>
        </authorList>
    </citation>
    <scope>NUCLEOTIDE SEQUENCE [LARGE SCALE GENOMIC DNA]</scope>
    <source>
        <strain evidence="2 3">Q31b</strain>
    </source>
</reference>
<name>A0A5C6DPD1_9BACT</name>